<name>A0A4Q0T2A4_9BACT</name>
<proteinExistence type="predicted"/>
<feature type="region of interest" description="Disordered" evidence="1">
    <location>
        <begin position="16"/>
        <end position="51"/>
    </location>
</feature>
<feature type="compositionally biased region" description="Basic and acidic residues" evidence="1">
    <location>
        <begin position="16"/>
        <end position="35"/>
    </location>
</feature>
<keyword evidence="3" id="KW-1185">Reference proteome</keyword>
<dbReference type="Proteomes" id="UP000289437">
    <property type="component" value="Unassembled WGS sequence"/>
</dbReference>
<evidence type="ECO:0000256" key="1">
    <source>
        <dbReference type="SAM" id="MobiDB-lite"/>
    </source>
</evidence>
<comment type="caution">
    <text evidence="2">The sequence shown here is derived from an EMBL/GenBank/DDBJ whole genome shotgun (WGS) entry which is preliminary data.</text>
</comment>
<protein>
    <submittedName>
        <fullName evidence="2">Uncharacterized protein</fullName>
    </submittedName>
</protein>
<gene>
    <name evidence="2" type="ORF">GRAN_2463</name>
</gene>
<organism evidence="2 3">
    <name type="scientific">Granulicella sibirica</name>
    <dbReference type="NCBI Taxonomy" id="2479048"/>
    <lineage>
        <taxon>Bacteria</taxon>
        <taxon>Pseudomonadati</taxon>
        <taxon>Acidobacteriota</taxon>
        <taxon>Terriglobia</taxon>
        <taxon>Terriglobales</taxon>
        <taxon>Acidobacteriaceae</taxon>
        <taxon>Granulicella</taxon>
    </lineage>
</organism>
<evidence type="ECO:0000313" key="3">
    <source>
        <dbReference type="Proteomes" id="UP000289437"/>
    </source>
</evidence>
<reference evidence="3" key="2">
    <citation type="submission" date="2019-02" db="EMBL/GenBank/DDBJ databases">
        <title>Granulicella sibirica sp. nov., a psychrotolerant acidobacterium isolated from an organic soil layer in forested tundra, West Siberia.</title>
        <authorList>
            <person name="Oshkin I.Y."/>
            <person name="Kulichevskaya I.S."/>
            <person name="Rijpstra W.I.C."/>
            <person name="Sinninghe Damste J.S."/>
            <person name="Rakitin A.L."/>
            <person name="Ravin N.V."/>
            <person name="Dedysh S.N."/>
        </authorList>
    </citation>
    <scope>NUCLEOTIDE SEQUENCE [LARGE SCALE GENOMIC DNA]</scope>
    <source>
        <strain evidence="3">AF10</strain>
    </source>
</reference>
<reference evidence="2 3" key="1">
    <citation type="submission" date="2018-11" db="EMBL/GenBank/DDBJ databases">
        <authorList>
            <person name="Mardanov A.V."/>
            <person name="Ravin N.V."/>
            <person name="Dedysh S.N."/>
        </authorList>
    </citation>
    <scope>NUCLEOTIDE SEQUENCE [LARGE SCALE GENOMIC DNA]</scope>
    <source>
        <strain evidence="2 3">AF10</strain>
    </source>
</reference>
<dbReference type="AlphaFoldDB" id="A0A4Q0T2A4"/>
<evidence type="ECO:0000313" key="2">
    <source>
        <dbReference type="EMBL" id="RXH55606.1"/>
    </source>
</evidence>
<sequence length="51" mass="6187">MVTRRTAILPVRHVELRPRGHRQSHEEREKKDATHTETYSLARLLRQEKIR</sequence>
<accession>A0A4Q0T2A4</accession>
<dbReference type="EMBL" id="RDSM01000002">
    <property type="protein sequence ID" value="RXH55606.1"/>
    <property type="molecule type" value="Genomic_DNA"/>
</dbReference>